<dbReference type="InterPro" id="IPR043128">
    <property type="entry name" value="Rev_trsase/Diguanyl_cyclase"/>
</dbReference>
<dbReference type="Pfam" id="PF11849">
    <property type="entry name" value="DUF3369"/>
    <property type="match status" value="1"/>
</dbReference>
<dbReference type="InterPro" id="IPR029787">
    <property type="entry name" value="Nucleotide_cyclase"/>
</dbReference>
<dbReference type="PROSITE" id="PS50887">
    <property type="entry name" value="GGDEF"/>
    <property type="match status" value="1"/>
</dbReference>
<keyword evidence="1" id="KW-0597">Phosphoprotein</keyword>
<dbReference type="PROSITE" id="PS50883">
    <property type="entry name" value="EAL"/>
    <property type="match status" value="1"/>
</dbReference>
<dbReference type="InterPro" id="IPR000160">
    <property type="entry name" value="GGDEF_dom"/>
</dbReference>
<dbReference type="InterPro" id="IPR021800">
    <property type="entry name" value="DUF3369"/>
</dbReference>
<dbReference type="Gene3D" id="3.40.50.2300">
    <property type="match status" value="1"/>
</dbReference>
<evidence type="ECO:0000259" key="3">
    <source>
        <dbReference type="PROSITE" id="PS50883"/>
    </source>
</evidence>
<evidence type="ECO:0000259" key="2">
    <source>
        <dbReference type="PROSITE" id="PS50110"/>
    </source>
</evidence>
<dbReference type="Gene3D" id="3.20.20.450">
    <property type="entry name" value="EAL domain"/>
    <property type="match status" value="1"/>
</dbReference>
<accession>A0ABP8HMG6</accession>
<dbReference type="EMBL" id="BAABFO010000029">
    <property type="protein sequence ID" value="GAA4341367.1"/>
    <property type="molecule type" value="Genomic_DNA"/>
</dbReference>
<protein>
    <submittedName>
        <fullName evidence="5">EAL domain-containing protein</fullName>
    </submittedName>
</protein>
<evidence type="ECO:0000313" key="5">
    <source>
        <dbReference type="EMBL" id="GAA4341367.1"/>
    </source>
</evidence>
<dbReference type="PANTHER" id="PTHR33121">
    <property type="entry name" value="CYCLIC DI-GMP PHOSPHODIESTERASE PDEF"/>
    <property type="match status" value="1"/>
</dbReference>
<dbReference type="InterPro" id="IPR001789">
    <property type="entry name" value="Sig_transdc_resp-reg_receiver"/>
</dbReference>
<gene>
    <name evidence="5" type="ORF">GCM10023144_42010</name>
</gene>
<feature type="domain" description="Response regulatory" evidence="2">
    <location>
        <begin position="37"/>
        <end position="161"/>
    </location>
</feature>
<dbReference type="SUPFAM" id="SSF55073">
    <property type="entry name" value="Nucleotide cyclase"/>
    <property type="match status" value="1"/>
</dbReference>
<proteinExistence type="predicted"/>
<dbReference type="InterPro" id="IPR001633">
    <property type="entry name" value="EAL_dom"/>
</dbReference>
<dbReference type="Gene3D" id="3.30.70.270">
    <property type="match status" value="1"/>
</dbReference>
<dbReference type="InterPro" id="IPR035919">
    <property type="entry name" value="EAL_sf"/>
</dbReference>
<dbReference type="Pfam" id="PF00990">
    <property type="entry name" value="GGDEF"/>
    <property type="match status" value="1"/>
</dbReference>
<dbReference type="InterPro" id="IPR050706">
    <property type="entry name" value="Cyclic-di-GMP_PDE-like"/>
</dbReference>
<organism evidence="5 6">
    <name type="scientific">Pigmentiphaga soli</name>
    <dbReference type="NCBI Taxonomy" id="1007095"/>
    <lineage>
        <taxon>Bacteria</taxon>
        <taxon>Pseudomonadati</taxon>
        <taxon>Pseudomonadota</taxon>
        <taxon>Betaproteobacteria</taxon>
        <taxon>Burkholderiales</taxon>
        <taxon>Alcaligenaceae</taxon>
        <taxon>Pigmentiphaga</taxon>
    </lineage>
</organism>
<evidence type="ECO:0000256" key="1">
    <source>
        <dbReference type="PROSITE-ProRule" id="PRU00169"/>
    </source>
</evidence>
<dbReference type="PANTHER" id="PTHR33121:SF70">
    <property type="entry name" value="SIGNALING PROTEIN YKOW"/>
    <property type="match status" value="1"/>
</dbReference>
<reference evidence="6" key="1">
    <citation type="journal article" date="2019" name="Int. J. Syst. Evol. Microbiol.">
        <title>The Global Catalogue of Microorganisms (GCM) 10K type strain sequencing project: providing services to taxonomists for standard genome sequencing and annotation.</title>
        <authorList>
            <consortium name="The Broad Institute Genomics Platform"/>
            <consortium name="The Broad Institute Genome Sequencing Center for Infectious Disease"/>
            <person name="Wu L."/>
            <person name="Ma J."/>
        </authorList>
    </citation>
    <scope>NUCLEOTIDE SEQUENCE [LARGE SCALE GENOMIC DNA]</scope>
    <source>
        <strain evidence="6">JCM 17666</strain>
    </source>
</reference>
<dbReference type="SMART" id="SM00052">
    <property type="entry name" value="EAL"/>
    <property type="match status" value="1"/>
</dbReference>
<dbReference type="InterPro" id="IPR011006">
    <property type="entry name" value="CheY-like_superfamily"/>
</dbReference>
<dbReference type="RefSeq" id="WP_345251876.1">
    <property type="nucleotide sequence ID" value="NZ_BAABFO010000029.1"/>
</dbReference>
<evidence type="ECO:0000259" key="4">
    <source>
        <dbReference type="PROSITE" id="PS50887"/>
    </source>
</evidence>
<dbReference type="CDD" id="cd01948">
    <property type="entry name" value="EAL"/>
    <property type="match status" value="1"/>
</dbReference>
<dbReference type="Pfam" id="PF00563">
    <property type="entry name" value="EAL"/>
    <property type="match status" value="1"/>
</dbReference>
<dbReference type="SUPFAM" id="SSF52172">
    <property type="entry name" value="CheY-like"/>
    <property type="match status" value="1"/>
</dbReference>
<keyword evidence="6" id="KW-1185">Reference proteome</keyword>
<dbReference type="SMART" id="SM00267">
    <property type="entry name" value="GGDEF"/>
    <property type="match status" value="1"/>
</dbReference>
<name>A0ABP8HMG6_9BURK</name>
<dbReference type="PROSITE" id="PS50110">
    <property type="entry name" value="RESPONSE_REGULATORY"/>
    <property type="match status" value="1"/>
</dbReference>
<feature type="domain" description="GGDEF" evidence="4">
    <location>
        <begin position="357"/>
        <end position="484"/>
    </location>
</feature>
<evidence type="ECO:0000313" key="6">
    <source>
        <dbReference type="Proteomes" id="UP001501671"/>
    </source>
</evidence>
<comment type="caution">
    <text evidence="5">The sequence shown here is derived from an EMBL/GenBank/DDBJ whole genome shotgun (WGS) entry which is preliminary data.</text>
</comment>
<sequence length="745" mass="81119">MQGQRPEAAGHEDAEAAFTFLPEAAASQEGAGGPELIVLTVDDDAEFQRSIRLALDGFRFQGAPVRLLAASSAAEAAQVLAAEPCIAVMILDVVMETDDAGLRMVKSVREVLGNAEIRIVLVTGQPGMSSMRASLDQLDISDYWLKTDLTQARLLGILTANLRTWEQIRALGRARRGLQVIAEASNNLIRARGLADFSQRMMAELCRLLHLEPEGIVCVQEAADGDPLDALIVGASGQLAANVSQRLSTLSDERIRGLLRRSLAERTGIESEASQVLFFSGGESPRAAVYLATGRPLDPTERELLRVFSSNINSGLINVSLTSRLDRIAYEDPLLGIPNANALLRHVEIVLDTPGPRNRTLLLLDLDQYSAGSLSLGIEQGDLMLKKMARRLRSVFPPPSIVARLHDDTFAVLGHSRLLRPECIVQLESLDPEDPTHPPFISIGAGRLDLDLYQGSARGAMAMASLLLKRARSQGLSQWVDYQPGIERETDQRFTRSRELYHALHGNEIGIEFQPQIELATGRIVAAEALARWTRPNGVRIPPAEFIPMAEANGLIVPLGQRVLELACRAVNALDAAGFPGVPIAVNVSALQLAQRDFVARLQETIARYGVAPGRIEIELTESAAMGNWQGNSDTLLTLRQAGFPIAIDDFGTGYSSLGYLRTLPATTLKVDRCFVDEIGVIPENRTIADMVIRLGRQFDMLVVAEGVETPEQLAWLKAHGCPRAQGYLFGRPDTLDAFIARLRA</sequence>
<feature type="modified residue" description="4-aspartylphosphate" evidence="1">
    <location>
        <position position="92"/>
    </location>
</feature>
<dbReference type="SUPFAM" id="SSF141868">
    <property type="entry name" value="EAL domain-like"/>
    <property type="match status" value="1"/>
</dbReference>
<dbReference type="Proteomes" id="UP001501671">
    <property type="component" value="Unassembled WGS sequence"/>
</dbReference>
<feature type="domain" description="EAL" evidence="3">
    <location>
        <begin position="493"/>
        <end position="745"/>
    </location>
</feature>